<evidence type="ECO:0000313" key="3">
    <source>
        <dbReference type="Proteomes" id="UP001209878"/>
    </source>
</evidence>
<proteinExistence type="predicted"/>
<dbReference type="InterPro" id="IPR029138">
    <property type="entry name" value="SNAPC5"/>
</dbReference>
<dbReference type="Proteomes" id="UP001209878">
    <property type="component" value="Unassembled WGS sequence"/>
</dbReference>
<name>A0AAD9UJI1_RIDPI</name>
<feature type="region of interest" description="Disordered" evidence="1">
    <location>
        <begin position="56"/>
        <end position="97"/>
    </location>
</feature>
<dbReference type="PANTHER" id="PTHR15333">
    <property type="entry name" value="SNRNA-ACTIVATING PROTEIN COMPLEX SUBUNIT 5"/>
    <property type="match status" value="1"/>
</dbReference>
<organism evidence="2 3">
    <name type="scientific">Ridgeia piscesae</name>
    <name type="common">Tubeworm</name>
    <dbReference type="NCBI Taxonomy" id="27915"/>
    <lineage>
        <taxon>Eukaryota</taxon>
        <taxon>Metazoa</taxon>
        <taxon>Spiralia</taxon>
        <taxon>Lophotrochozoa</taxon>
        <taxon>Annelida</taxon>
        <taxon>Polychaeta</taxon>
        <taxon>Sedentaria</taxon>
        <taxon>Canalipalpata</taxon>
        <taxon>Sabellida</taxon>
        <taxon>Siboglinidae</taxon>
        <taxon>Ridgeia</taxon>
    </lineage>
</organism>
<comment type="caution">
    <text evidence="2">The sequence shown here is derived from an EMBL/GenBank/DDBJ whole genome shotgun (WGS) entry which is preliminary data.</text>
</comment>
<dbReference type="PANTHER" id="PTHR15333:SF2">
    <property type="entry name" value="SNRNA-ACTIVATING PROTEIN COMPLEX SUBUNIT 5"/>
    <property type="match status" value="1"/>
</dbReference>
<dbReference type="GO" id="GO:0006384">
    <property type="term" value="P:transcription initiation at RNA polymerase III promoter"/>
    <property type="evidence" value="ECO:0007669"/>
    <property type="project" value="InterPro"/>
</dbReference>
<dbReference type="AlphaFoldDB" id="A0AAD9UJI1"/>
<keyword evidence="3" id="KW-1185">Reference proteome</keyword>
<dbReference type="GO" id="GO:0005634">
    <property type="term" value="C:nucleus"/>
    <property type="evidence" value="ECO:0007669"/>
    <property type="project" value="InterPro"/>
</dbReference>
<sequence>MASFTELYILQEEEKAMLKMSNMLNDQLKRLQVEELALLSEIRATQTEGTVMEINKAQKEKSEESTDINQQPLADLSSVRDQVKQQDTEEEFDSDDEQDALKSFMGSLQSNTTQ</sequence>
<evidence type="ECO:0000256" key="1">
    <source>
        <dbReference type="SAM" id="MobiDB-lite"/>
    </source>
</evidence>
<dbReference type="GO" id="GO:0006366">
    <property type="term" value="P:transcription by RNA polymerase II"/>
    <property type="evidence" value="ECO:0007669"/>
    <property type="project" value="InterPro"/>
</dbReference>
<gene>
    <name evidence="2" type="ORF">NP493_48g03067</name>
</gene>
<feature type="compositionally biased region" description="Acidic residues" evidence="1">
    <location>
        <begin position="88"/>
        <end position="97"/>
    </location>
</feature>
<dbReference type="Pfam" id="PF15497">
    <property type="entry name" value="SNAPC5"/>
    <property type="match status" value="1"/>
</dbReference>
<reference evidence="2" key="1">
    <citation type="journal article" date="2023" name="Mol. Biol. Evol.">
        <title>Third-Generation Sequencing Reveals the Adaptive Role of the Epigenome in Three Deep-Sea Polychaetes.</title>
        <authorList>
            <person name="Perez M."/>
            <person name="Aroh O."/>
            <person name="Sun Y."/>
            <person name="Lan Y."/>
            <person name="Juniper S.K."/>
            <person name="Young C.R."/>
            <person name="Angers B."/>
            <person name="Qian P.Y."/>
        </authorList>
    </citation>
    <scope>NUCLEOTIDE SEQUENCE</scope>
    <source>
        <strain evidence="2">R07B-5</strain>
    </source>
</reference>
<accession>A0AAD9UJI1</accession>
<dbReference type="EMBL" id="JAODUO010000048">
    <property type="protein sequence ID" value="KAK2191651.1"/>
    <property type="molecule type" value="Genomic_DNA"/>
</dbReference>
<protein>
    <submittedName>
        <fullName evidence="2">Uncharacterized protein</fullName>
    </submittedName>
</protein>
<evidence type="ECO:0000313" key="2">
    <source>
        <dbReference type="EMBL" id="KAK2191651.1"/>
    </source>
</evidence>